<dbReference type="AlphaFoldDB" id="A0A0D4CKM2"/>
<dbReference type="Proteomes" id="UP000003645">
    <property type="component" value="Chromosome"/>
</dbReference>
<gene>
    <name evidence="1" type="ORF">LBLM1_05785</name>
</gene>
<dbReference type="RefSeq" id="WP_006499491.1">
    <property type="nucleotide sequence ID" value="NZ_CP011013.1"/>
</dbReference>
<evidence type="ECO:0000313" key="1">
    <source>
        <dbReference type="EMBL" id="AJT50594.1"/>
    </source>
</evidence>
<dbReference type="HOGENOM" id="CLU_2465148_0_0_9"/>
<sequence>MMTMQNFNQTAQREGFTTAVDAKLGLVLLKKNDVTIWAIDIHQDHVASQMAPLDDLNEAIEAEDLAQALAKTSLVDRYADIFDVFTLY</sequence>
<dbReference type="EMBL" id="CP011013">
    <property type="protein sequence ID" value="AJT50594.1"/>
    <property type="molecule type" value="Genomic_DNA"/>
</dbReference>
<reference evidence="1 2" key="1">
    <citation type="journal article" date="2012" name="J. Bacteriol.">
        <title>Genome sequence of Lactobacillus mucosae LM1, isolated from piglet feces.</title>
        <authorList>
            <person name="Lee J.H."/>
            <person name="Valeriano V.D."/>
            <person name="Shin Y.R."/>
            <person name="Chae J.P."/>
            <person name="Kim G.B."/>
            <person name="Ham J.S."/>
            <person name="Chun J."/>
            <person name="Kang D.K."/>
        </authorList>
    </citation>
    <scope>NUCLEOTIDE SEQUENCE [LARGE SCALE GENOMIC DNA]</scope>
    <source>
        <strain evidence="1 2">LM1</strain>
    </source>
</reference>
<organism evidence="1 2">
    <name type="scientific">Limosilactobacillus mucosae LM1</name>
    <dbReference type="NCBI Taxonomy" id="1130798"/>
    <lineage>
        <taxon>Bacteria</taxon>
        <taxon>Bacillati</taxon>
        <taxon>Bacillota</taxon>
        <taxon>Bacilli</taxon>
        <taxon>Lactobacillales</taxon>
        <taxon>Lactobacillaceae</taxon>
        <taxon>Limosilactobacillus</taxon>
    </lineage>
</organism>
<keyword evidence="2" id="KW-1185">Reference proteome</keyword>
<proteinExistence type="predicted"/>
<evidence type="ECO:0000313" key="2">
    <source>
        <dbReference type="Proteomes" id="UP000003645"/>
    </source>
</evidence>
<name>A0A0D4CKM2_LIMMU</name>
<dbReference type="KEGG" id="lmu:LBLM1_05785"/>
<accession>A0A0D4CKM2</accession>
<dbReference type="STRING" id="1130798.LBLM1_05785"/>
<protein>
    <submittedName>
        <fullName evidence="1">Uncharacterized protein</fullName>
    </submittedName>
</protein>